<evidence type="ECO:0000313" key="2">
    <source>
        <dbReference type="Proteomes" id="UP000002495"/>
    </source>
</evidence>
<accession>Q7VIU2</accession>
<dbReference type="HOGENOM" id="CLU_1666989_0_0_7"/>
<keyword evidence="2" id="KW-1185">Reference proteome</keyword>
<name>Q7VIU2_HELHP</name>
<organism evidence="1 2">
    <name type="scientific">Helicobacter hepaticus (strain ATCC 51449 / 3B1)</name>
    <dbReference type="NCBI Taxonomy" id="235279"/>
    <lineage>
        <taxon>Bacteria</taxon>
        <taxon>Pseudomonadati</taxon>
        <taxon>Campylobacterota</taxon>
        <taxon>Epsilonproteobacteria</taxon>
        <taxon>Campylobacterales</taxon>
        <taxon>Helicobacteraceae</taxon>
        <taxon>Helicobacter</taxon>
    </lineage>
</organism>
<dbReference type="EMBL" id="AE017125">
    <property type="protein sequence ID" value="AAP77109.1"/>
    <property type="molecule type" value="Genomic_DNA"/>
</dbReference>
<dbReference type="Proteomes" id="UP000002495">
    <property type="component" value="Chromosome"/>
</dbReference>
<dbReference type="KEGG" id="hhe:HH_0512"/>
<dbReference type="STRING" id="235279.HH_0512"/>
<gene>
    <name evidence="1" type="ordered locus">HH_0512</name>
</gene>
<proteinExistence type="predicted"/>
<protein>
    <submittedName>
        <fullName evidence="1">Uncharacterized protein</fullName>
    </submittedName>
</protein>
<dbReference type="AlphaFoldDB" id="Q7VIU2"/>
<evidence type="ECO:0000313" key="1">
    <source>
        <dbReference type="EMBL" id="AAP77109.1"/>
    </source>
</evidence>
<reference evidence="1 2" key="1">
    <citation type="journal article" date="2003" name="Proc. Natl. Acad. Sci. U.S.A.">
        <title>The complete genome sequence of the carcinogenic bacterium Helicobacter hepaticus.</title>
        <authorList>
            <person name="Suerbaum S."/>
            <person name="Josenhans C."/>
            <person name="Sterzenbach T."/>
            <person name="Drescher B."/>
            <person name="Brandt P."/>
            <person name="Bell M."/>
            <person name="Droege M."/>
            <person name="Fartmann B."/>
            <person name="Fischer H.-P."/>
            <person name="Ge Z."/>
            <person name="Hoerster A."/>
            <person name="Holland R."/>
            <person name="Klein K."/>
            <person name="Koenig J."/>
            <person name="Macko L."/>
            <person name="Mendz G.L."/>
            <person name="Nyakatura G."/>
            <person name="Schauer D.B."/>
            <person name="Shen Z."/>
            <person name="Weber J."/>
            <person name="Frosch M."/>
            <person name="Fox J.G."/>
        </authorList>
    </citation>
    <scope>NUCLEOTIDE SEQUENCE [LARGE SCALE GENOMIC DNA]</scope>
    <source>
        <strain evidence="2">ATCC 51449 / 3B1</strain>
    </source>
</reference>
<sequence length="158" mass="18592">MSLYKDMRHHKAVFQADFAGIDKSIVWVESQLVKTLRFKPFKEIIIDKIGLVMFESVSNIIEHSITCMPKMNIYNKKINYIQSLRQQQRFSCFLEVGVEQVRIKILYPFNPHYKCHLREKNILGGRGEHIIKAMGAKVRRRVNYAKKAAMLTLYIPYV</sequence>